<evidence type="ECO:0000313" key="3">
    <source>
        <dbReference type="Proteomes" id="UP000824204"/>
    </source>
</evidence>
<proteinExistence type="predicted"/>
<evidence type="ECO:0000313" key="2">
    <source>
        <dbReference type="EMBL" id="HIX07811.1"/>
    </source>
</evidence>
<dbReference type="Proteomes" id="UP000824204">
    <property type="component" value="Unassembled WGS sequence"/>
</dbReference>
<protein>
    <submittedName>
        <fullName evidence="2">Uncharacterized protein</fullName>
    </submittedName>
</protein>
<gene>
    <name evidence="2" type="ORF">H9741_05035</name>
</gene>
<feature type="transmembrane region" description="Helical" evidence="1">
    <location>
        <begin position="46"/>
        <end position="67"/>
    </location>
</feature>
<dbReference type="EMBL" id="DXFX01000067">
    <property type="protein sequence ID" value="HIX07811.1"/>
    <property type="molecule type" value="Genomic_DNA"/>
</dbReference>
<evidence type="ECO:0000256" key="1">
    <source>
        <dbReference type="SAM" id="Phobius"/>
    </source>
</evidence>
<feature type="transmembrane region" description="Helical" evidence="1">
    <location>
        <begin position="126"/>
        <end position="151"/>
    </location>
</feature>
<feature type="transmembrane region" description="Helical" evidence="1">
    <location>
        <begin position="21"/>
        <end position="40"/>
    </location>
</feature>
<keyword evidence="1" id="KW-0812">Transmembrane</keyword>
<keyword evidence="1" id="KW-1133">Transmembrane helix</keyword>
<sequence>MNRELLKFQRRNRITGTFLRLNWLIAVGAFVPMLMYGLLFGIALGLVLRVLILILFVVLTLGAILAYEKFRALFHAESLEQMQALVRDVVKFYQGLMPVFLALSALFLAVNLVFFVKSGGPSAGRIVSAVLAFLFTVIAAILYYTVALGVVS</sequence>
<organism evidence="2 3">
    <name type="scientific">Candidatus Borkfalkia faecipullorum</name>
    <dbReference type="NCBI Taxonomy" id="2838510"/>
    <lineage>
        <taxon>Bacteria</taxon>
        <taxon>Bacillati</taxon>
        <taxon>Bacillota</taxon>
        <taxon>Clostridia</taxon>
        <taxon>Christensenellales</taxon>
        <taxon>Christensenellaceae</taxon>
        <taxon>Candidatus Borkfalkia</taxon>
    </lineage>
</organism>
<comment type="caution">
    <text evidence="2">The sequence shown here is derived from an EMBL/GenBank/DDBJ whole genome shotgun (WGS) entry which is preliminary data.</text>
</comment>
<accession>A0A9D2AFP1</accession>
<feature type="transmembrane region" description="Helical" evidence="1">
    <location>
        <begin position="92"/>
        <end position="114"/>
    </location>
</feature>
<reference evidence="2" key="1">
    <citation type="journal article" date="2021" name="PeerJ">
        <title>Extensive microbial diversity within the chicken gut microbiome revealed by metagenomics and culture.</title>
        <authorList>
            <person name="Gilroy R."/>
            <person name="Ravi A."/>
            <person name="Getino M."/>
            <person name="Pursley I."/>
            <person name="Horton D.L."/>
            <person name="Alikhan N.F."/>
            <person name="Baker D."/>
            <person name="Gharbi K."/>
            <person name="Hall N."/>
            <person name="Watson M."/>
            <person name="Adriaenssens E.M."/>
            <person name="Foster-Nyarko E."/>
            <person name="Jarju S."/>
            <person name="Secka A."/>
            <person name="Antonio M."/>
            <person name="Oren A."/>
            <person name="Chaudhuri R.R."/>
            <person name="La Ragione R."/>
            <person name="Hildebrand F."/>
            <person name="Pallen M.J."/>
        </authorList>
    </citation>
    <scope>NUCLEOTIDE SEQUENCE</scope>
    <source>
        <strain evidence="2">811</strain>
    </source>
</reference>
<reference evidence="2" key="2">
    <citation type="submission" date="2021-04" db="EMBL/GenBank/DDBJ databases">
        <authorList>
            <person name="Gilroy R."/>
        </authorList>
    </citation>
    <scope>NUCLEOTIDE SEQUENCE</scope>
    <source>
        <strain evidence="2">811</strain>
    </source>
</reference>
<keyword evidence="1" id="KW-0472">Membrane</keyword>
<name>A0A9D2AFP1_9FIRM</name>
<dbReference type="AlphaFoldDB" id="A0A9D2AFP1"/>